<proteinExistence type="predicted"/>
<reference evidence="3" key="1">
    <citation type="journal article" date="2021" name="J. Hered.">
        <title>Genome Assembly of Salicaceae Populus deltoides (Eastern Cottonwood) I-69 Based on Nanopore Sequencing and Hi-C Technologies.</title>
        <authorList>
            <person name="Bai S."/>
            <person name="Wu H."/>
            <person name="Zhang J."/>
            <person name="Pan Z."/>
            <person name="Zhao W."/>
            <person name="Li Z."/>
            <person name="Tong C."/>
        </authorList>
    </citation>
    <scope>NUCLEOTIDE SEQUENCE</scope>
    <source>
        <tissue evidence="3">Leaf</tissue>
    </source>
</reference>
<keyword evidence="4" id="KW-1185">Reference proteome</keyword>
<dbReference type="Proteomes" id="UP000807159">
    <property type="component" value="Chromosome 18"/>
</dbReference>
<feature type="transmembrane region" description="Helical" evidence="1">
    <location>
        <begin position="628"/>
        <end position="648"/>
    </location>
</feature>
<keyword evidence="1" id="KW-0812">Transmembrane</keyword>
<evidence type="ECO:0000259" key="2">
    <source>
        <dbReference type="Pfam" id="PF26010"/>
    </source>
</evidence>
<evidence type="ECO:0000313" key="4">
    <source>
        <dbReference type="Proteomes" id="UP000807159"/>
    </source>
</evidence>
<dbReference type="PANTHER" id="PTHR31513">
    <property type="entry name" value="EPHRIN TYPE-B RECEPTOR"/>
    <property type="match status" value="1"/>
</dbReference>
<keyword evidence="1" id="KW-1133">Transmembrane helix</keyword>
<dbReference type="InterPro" id="IPR058316">
    <property type="entry name" value="DUF8003"/>
</dbReference>
<name>A0A8T2WNI1_POPDE</name>
<evidence type="ECO:0000313" key="3">
    <source>
        <dbReference type="EMBL" id="KAH8482416.1"/>
    </source>
</evidence>
<feature type="transmembrane region" description="Helical" evidence="1">
    <location>
        <begin position="1032"/>
        <end position="1056"/>
    </location>
</feature>
<protein>
    <recommendedName>
        <fullName evidence="2">DUF8003 domain-containing protein</fullName>
    </recommendedName>
</protein>
<gene>
    <name evidence="3" type="ORF">H0E87_029750</name>
</gene>
<dbReference type="EMBL" id="JACEGQ020000018">
    <property type="protein sequence ID" value="KAH8482416.1"/>
    <property type="molecule type" value="Genomic_DNA"/>
</dbReference>
<evidence type="ECO:0000256" key="1">
    <source>
        <dbReference type="SAM" id="Phobius"/>
    </source>
</evidence>
<feature type="transmembrane region" description="Helical" evidence="1">
    <location>
        <begin position="1001"/>
        <end position="1026"/>
    </location>
</feature>
<accession>A0A8T2WNI1</accession>
<dbReference type="AlphaFoldDB" id="A0A8T2WNI1"/>
<comment type="caution">
    <text evidence="3">The sequence shown here is derived from an EMBL/GenBank/DDBJ whole genome shotgun (WGS) entry which is preliminary data.</text>
</comment>
<dbReference type="Pfam" id="PF26010">
    <property type="entry name" value="DUF8003"/>
    <property type="match status" value="1"/>
</dbReference>
<dbReference type="SMART" id="SM01411">
    <property type="entry name" value="Ephrin_rec_like"/>
    <property type="match status" value="1"/>
</dbReference>
<organism evidence="3 4">
    <name type="scientific">Populus deltoides</name>
    <name type="common">Eastern poplar</name>
    <name type="synonym">Eastern cottonwood</name>
    <dbReference type="NCBI Taxonomy" id="3696"/>
    <lineage>
        <taxon>Eukaryota</taxon>
        <taxon>Viridiplantae</taxon>
        <taxon>Streptophyta</taxon>
        <taxon>Embryophyta</taxon>
        <taxon>Tracheophyta</taxon>
        <taxon>Spermatophyta</taxon>
        <taxon>Magnoliopsida</taxon>
        <taxon>eudicotyledons</taxon>
        <taxon>Gunneridae</taxon>
        <taxon>Pentapetalae</taxon>
        <taxon>rosids</taxon>
        <taxon>fabids</taxon>
        <taxon>Malpighiales</taxon>
        <taxon>Salicaceae</taxon>
        <taxon>Saliceae</taxon>
        <taxon>Populus</taxon>
    </lineage>
</organism>
<sequence>MVSPLGFNVFVTCLYVKSRTGGGSISACGGNGFAGGGGGRVSVDIFSRHDDPQIFVHGGNSIGCPKNAGGAGTLYDAVARSLTVSNHNMSTDTDTLLLEFPYQPLWTNVYVRNHGRATVPLFWSRVQVQGQISLLCSGVLSFGLAHYASSEFELLAEELLMSDSVIKVYGALRMSVKMFLMWNSQMLIDGGEDATVGTSLLEASNLVVLKESSVIHSNANLGVHGQGLLNLSGPGNWIEAQRLVLSLFYSIHVAPGSVLRGPVENATSDAITPRLHCQLEECPSELLHPLKIAMLPYFFHLFQICRVEDITVEGLIEGSVVHFHRARTIYVPSSGTISASGMGCTGGVGRGNVLSNGVGSGGGHGGKGGSACYSDSCIEGGVSYGNAELPCELGSGSGEEMSAGSTAGGGIIVMGSLEHPLSSLSVDGSVRADGESFKGITRDQLVVMNGTGGGPGGGSGGTILLFLHTLDLGGYAVLSSVGGYGSPKGGGGGGGGRVHFHWSDIPTGDVYQPIARVNGSIHTWGGLGRDKGHAGENGTVSGKACPKGLYGIFCEECPAGTYKNVTGSDRALCRPCPADDIPHRAAYVTVRGGIAETPCPYKCVSDRFHMPHCYTALEELIYTFGGPWLFGLLLLGLLILLALVLSVARMKFVGVDELPGPAPTQHGSQIDHSFPFLESLNEVLETNRAEESQSHVHRMYFMGRNTFSEPCHLPHTPPEQIKEIVYEGAFNTFVDEINCIAAYQWWEGAIYSILSVLAYPLAWSWQQWRRRIKLQRLREFVRSEYDHACLRSCRSRALYEGLKVAATSDLMLVYLDFFLGGDEKRTDIPARLHQRFPMSILFGGDGSYMAPFSIQSDNILTSLMGQMVPPTTWYRMAAGLNAQLRLVRRGRLRATTSGHCQYGLLVYAVEEESEHIFIEGIDGVKQVEEESRLLVSGVNNTHSENPSGHWREEMLVSQAHRSSYGGIIVTNSLRMLKEKRDLFYLISFIVHNTKPVGHQDLVGLVISMLLLGDFSLVLLTLLQLYSISLVDVFLVLFILPLGILMPFPAGINALFSHGPRRSAGLARIYALWNVTSLINVVVAFICGYIHYNSQSPSSKKFPFQPWNINMDESEWWIFPAGLVACKILQSQLVNWHIANLEIQDRSLYSNDFELFWQS</sequence>
<feature type="transmembrane region" description="Helical" evidence="1">
    <location>
        <begin position="1068"/>
        <end position="1091"/>
    </location>
</feature>
<keyword evidence="1" id="KW-0472">Membrane</keyword>
<dbReference type="PANTHER" id="PTHR31513:SF1">
    <property type="entry name" value="EPHRIN TYPE-B RECEPTOR"/>
    <property type="match status" value="1"/>
</dbReference>
<feature type="domain" description="DUF8003" evidence="2">
    <location>
        <begin position="540"/>
        <end position="614"/>
    </location>
</feature>